<protein>
    <submittedName>
        <fullName evidence="1">DNA-binding NarL/FixJ family response regulator</fullName>
    </submittedName>
</protein>
<name>A0A7W5Y0A0_9MICC</name>
<dbReference type="Proteomes" id="UP000547528">
    <property type="component" value="Unassembled WGS sequence"/>
</dbReference>
<dbReference type="Pfam" id="PF13384">
    <property type="entry name" value="HTH_23"/>
    <property type="match status" value="1"/>
</dbReference>
<reference evidence="1 2" key="1">
    <citation type="submission" date="2020-08" db="EMBL/GenBank/DDBJ databases">
        <title>Sequencing the genomes of 1000 actinobacteria strains.</title>
        <authorList>
            <person name="Klenk H.-P."/>
        </authorList>
    </citation>
    <scope>NUCLEOTIDE SEQUENCE [LARGE SCALE GENOMIC DNA]</scope>
    <source>
        <strain evidence="1 2">DSM 28238</strain>
    </source>
</reference>
<dbReference type="AlphaFoldDB" id="A0A7W5Y0A0"/>
<keyword evidence="2" id="KW-1185">Reference proteome</keyword>
<sequence length="85" mass="9831">MADQRRLNEDFDASVCPQGLRYIHNEPQQGPARVRRRAKLTSKQVDNIVRDYQAGLPLQQIAETLNIHRKTVHHNLKRRGVPPRG</sequence>
<evidence type="ECO:0000313" key="2">
    <source>
        <dbReference type="Proteomes" id="UP000547528"/>
    </source>
</evidence>
<dbReference type="EMBL" id="JACIBT010000001">
    <property type="protein sequence ID" value="MBB3667028.1"/>
    <property type="molecule type" value="Genomic_DNA"/>
</dbReference>
<dbReference type="RefSeq" id="WP_183357401.1">
    <property type="nucleotide sequence ID" value="NZ_BAABKR010000001.1"/>
</dbReference>
<dbReference type="Gene3D" id="1.10.10.60">
    <property type="entry name" value="Homeodomain-like"/>
    <property type="match status" value="1"/>
</dbReference>
<comment type="caution">
    <text evidence="1">The sequence shown here is derived from an EMBL/GenBank/DDBJ whole genome shotgun (WGS) entry which is preliminary data.</text>
</comment>
<dbReference type="SUPFAM" id="SSF46689">
    <property type="entry name" value="Homeodomain-like"/>
    <property type="match status" value="1"/>
</dbReference>
<accession>A0A7W5Y0A0</accession>
<evidence type="ECO:0000313" key="1">
    <source>
        <dbReference type="EMBL" id="MBB3667028.1"/>
    </source>
</evidence>
<proteinExistence type="predicted"/>
<gene>
    <name evidence="1" type="ORF">FHX47_000621</name>
</gene>
<organism evidence="1 2">
    <name type="scientific">Garicola koreensis</name>
    <dbReference type="NCBI Taxonomy" id="1262554"/>
    <lineage>
        <taxon>Bacteria</taxon>
        <taxon>Bacillati</taxon>
        <taxon>Actinomycetota</taxon>
        <taxon>Actinomycetes</taxon>
        <taxon>Micrococcales</taxon>
        <taxon>Micrococcaceae</taxon>
        <taxon>Garicola</taxon>
    </lineage>
</organism>
<dbReference type="InterPro" id="IPR009057">
    <property type="entry name" value="Homeodomain-like_sf"/>
</dbReference>
<keyword evidence="1" id="KW-0238">DNA-binding</keyword>
<dbReference type="GO" id="GO:0003677">
    <property type="term" value="F:DNA binding"/>
    <property type="evidence" value="ECO:0007669"/>
    <property type="project" value="UniProtKB-KW"/>
</dbReference>